<keyword evidence="1" id="KW-0812">Transmembrane</keyword>
<dbReference type="Proteomes" id="UP001187471">
    <property type="component" value="Unassembled WGS sequence"/>
</dbReference>
<feature type="transmembrane region" description="Helical" evidence="1">
    <location>
        <begin position="76"/>
        <end position="93"/>
    </location>
</feature>
<organism evidence="2 3">
    <name type="scientific">Escallonia rubra</name>
    <dbReference type="NCBI Taxonomy" id="112253"/>
    <lineage>
        <taxon>Eukaryota</taxon>
        <taxon>Viridiplantae</taxon>
        <taxon>Streptophyta</taxon>
        <taxon>Embryophyta</taxon>
        <taxon>Tracheophyta</taxon>
        <taxon>Spermatophyta</taxon>
        <taxon>Magnoliopsida</taxon>
        <taxon>eudicotyledons</taxon>
        <taxon>Gunneridae</taxon>
        <taxon>Pentapetalae</taxon>
        <taxon>asterids</taxon>
        <taxon>campanulids</taxon>
        <taxon>Escalloniales</taxon>
        <taxon>Escalloniaceae</taxon>
        <taxon>Escallonia</taxon>
    </lineage>
</organism>
<dbReference type="EMBL" id="JAVXUO010002474">
    <property type="protein sequence ID" value="KAK2972947.1"/>
    <property type="molecule type" value="Genomic_DNA"/>
</dbReference>
<gene>
    <name evidence="2" type="ORF">RJ640_022004</name>
</gene>
<evidence type="ECO:0000313" key="3">
    <source>
        <dbReference type="Proteomes" id="UP001187471"/>
    </source>
</evidence>
<keyword evidence="3" id="KW-1185">Reference proteome</keyword>
<protein>
    <submittedName>
        <fullName evidence="2">Uncharacterized protein</fullName>
    </submittedName>
</protein>
<evidence type="ECO:0000313" key="2">
    <source>
        <dbReference type="EMBL" id="KAK2972947.1"/>
    </source>
</evidence>
<keyword evidence="1" id="KW-0472">Membrane</keyword>
<sequence>MEDYVLYLTELVNRPAIVETFVDILLCAVPIWLAVMIGLVIGWSWRPRWTGLVFLGLRSKLRFAWTIPPGFGARRMWLAFTALSAFSVGRRLWFDFRGRKRVELESSRNSDAAAPVVDGAGGDISDIMSIIVVA</sequence>
<comment type="caution">
    <text evidence="2">The sequence shown here is derived from an EMBL/GenBank/DDBJ whole genome shotgun (WGS) entry which is preliminary data.</text>
</comment>
<dbReference type="AlphaFoldDB" id="A0AA88UF79"/>
<evidence type="ECO:0000256" key="1">
    <source>
        <dbReference type="SAM" id="Phobius"/>
    </source>
</evidence>
<name>A0AA88UF79_9ASTE</name>
<feature type="transmembrane region" description="Helical" evidence="1">
    <location>
        <begin position="21"/>
        <end position="45"/>
    </location>
</feature>
<proteinExistence type="predicted"/>
<accession>A0AA88UF79</accession>
<reference evidence="2" key="1">
    <citation type="submission" date="2022-12" db="EMBL/GenBank/DDBJ databases">
        <title>Draft genome assemblies for two species of Escallonia (Escalloniales).</title>
        <authorList>
            <person name="Chanderbali A."/>
            <person name="Dervinis C."/>
            <person name="Anghel I."/>
            <person name="Soltis D."/>
            <person name="Soltis P."/>
            <person name="Zapata F."/>
        </authorList>
    </citation>
    <scope>NUCLEOTIDE SEQUENCE</scope>
    <source>
        <strain evidence="2">UCBG92.1500</strain>
        <tissue evidence="2">Leaf</tissue>
    </source>
</reference>
<keyword evidence="1" id="KW-1133">Transmembrane helix</keyword>